<keyword evidence="2" id="KW-1185">Reference proteome</keyword>
<organism evidence="1 2">
    <name type="scientific">Brachionus plicatilis</name>
    <name type="common">Marine rotifer</name>
    <name type="synonym">Brachionus muelleri</name>
    <dbReference type="NCBI Taxonomy" id="10195"/>
    <lineage>
        <taxon>Eukaryota</taxon>
        <taxon>Metazoa</taxon>
        <taxon>Spiralia</taxon>
        <taxon>Gnathifera</taxon>
        <taxon>Rotifera</taxon>
        <taxon>Eurotatoria</taxon>
        <taxon>Monogononta</taxon>
        <taxon>Pseudotrocha</taxon>
        <taxon>Ploima</taxon>
        <taxon>Brachionidae</taxon>
        <taxon>Brachionus</taxon>
    </lineage>
</organism>
<evidence type="ECO:0000313" key="1">
    <source>
        <dbReference type="EMBL" id="RNA25366.1"/>
    </source>
</evidence>
<name>A0A3M7RP76_BRAPC</name>
<dbReference type="AlphaFoldDB" id="A0A3M7RP76"/>
<reference evidence="1 2" key="1">
    <citation type="journal article" date="2018" name="Sci. Rep.">
        <title>Genomic signatures of local adaptation to the degree of environmental predictability in rotifers.</title>
        <authorList>
            <person name="Franch-Gras L."/>
            <person name="Hahn C."/>
            <person name="Garcia-Roger E.M."/>
            <person name="Carmona M.J."/>
            <person name="Serra M."/>
            <person name="Gomez A."/>
        </authorList>
    </citation>
    <scope>NUCLEOTIDE SEQUENCE [LARGE SCALE GENOMIC DNA]</scope>
    <source>
        <strain evidence="1">HYR1</strain>
    </source>
</reference>
<evidence type="ECO:0000313" key="2">
    <source>
        <dbReference type="Proteomes" id="UP000276133"/>
    </source>
</evidence>
<sequence length="193" mass="22376">MFNRNKLIPQKYATNLAYISIEHYITVNSPSSNFDFKKANWGFFQELLRSSRLNINSLTNIDKLNELISLKIMNAAQKSIPFQSQKFFKSSLPKNIKCSRQIPMLIKDGKWFNTDKDKGEIFGNILKTTFSPHLDLDMSERDTEIADTISDFLKNQKCQEQTNSQYSLLFADDLATFFIFKKKKLKNGYSNGK</sequence>
<comment type="caution">
    <text evidence="1">The sequence shown here is derived from an EMBL/GenBank/DDBJ whole genome shotgun (WGS) entry which is preliminary data.</text>
</comment>
<proteinExistence type="predicted"/>
<protein>
    <recommendedName>
        <fullName evidence="3">RNA-directed DNA polymerase from mobile element jockey-like</fullName>
    </recommendedName>
</protein>
<accession>A0A3M7RP76</accession>
<evidence type="ECO:0008006" key="3">
    <source>
        <dbReference type="Google" id="ProtNLM"/>
    </source>
</evidence>
<dbReference type="EMBL" id="REGN01002936">
    <property type="protein sequence ID" value="RNA25366.1"/>
    <property type="molecule type" value="Genomic_DNA"/>
</dbReference>
<gene>
    <name evidence="1" type="ORF">BpHYR1_017584</name>
</gene>
<dbReference type="Proteomes" id="UP000276133">
    <property type="component" value="Unassembled WGS sequence"/>
</dbReference>